<dbReference type="InterPro" id="IPR037066">
    <property type="entry name" value="Plug_dom_sf"/>
</dbReference>
<dbReference type="Gene3D" id="2.170.130.10">
    <property type="entry name" value="TonB-dependent receptor, plug domain"/>
    <property type="match status" value="1"/>
</dbReference>
<evidence type="ECO:0000256" key="12">
    <source>
        <dbReference type="RuleBase" id="RU003357"/>
    </source>
</evidence>
<evidence type="ECO:0000313" key="16">
    <source>
        <dbReference type="EMBL" id="GMM60826.1"/>
    </source>
</evidence>
<dbReference type="PROSITE" id="PS52016">
    <property type="entry name" value="TONB_DEPENDENT_REC_3"/>
    <property type="match status" value="1"/>
</dbReference>
<keyword evidence="7" id="KW-0406">Ion transport</keyword>
<evidence type="ECO:0000256" key="6">
    <source>
        <dbReference type="ARBA" id="ARBA00023004"/>
    </source>
</evidence>
<keyword evidence="8 12" id="KW-0798">TonB box</keyword>
<feature type="domain" description="TonB-dependent receptor plug" evidence="15">
    <location>
        <begin position="62"/>
        <end position="173"/>
    </location>
</feature>
<feature type="signal peptide" evidence="13">
    <location>
        <begin position="1"/>
        <end position="26"/>
    </location>
</feature>
<evidence type="ECO:0000256" key="1">
    <source>
        <dbReference type="ARBA" id="ARBA00004571"/>
    </source>
</evidence>
<keyword evidence="13" id="KW-0732">Signal</keyword>
<keyword evidence="2 11" id="KW-0813">Transport</keyword>
<dbReference type="PANTHER" id="PTHR32552">
    <property type="entry name" value="FERRICHROME IRON RECEPTOR-RELATED"/>
    <property type="match status" value="1"/>
</dbReference>
<comment type="subcellular location">
    <subcellularLocation>
        <location evidence="1 11">Cell outer membrane</location>
        <topology evidence="1 11">Multi-pass membrane protein</topology>
    </subcellularLocation>
</comment>
<proteinExistence type="inferred from homology"/>
<keyword evidence="9 11" id="KW-0472">Membrane</keyword>
<keyword evidence="5 11" id="KW-0812">Transmembrane</keyword>
<keyword evidence="4" id="KW-0410">Iron transport</keyword>
<dbReference type="Gene3D" id="2.40.170.20">
    <property type="entry name" value="TonB-dependent receptor, beta-barrel domain"/>
    <property type="match status" value="1"/>
</dbReference>
<keyword evidence="3 11" id="KW-1134">Transmembrane beta strand</keyword>
<dbReference type="Pfam" id="PF00593">
    <property type="entry name" value="TonB_dep_Rec_b-barrel"/>
    <property type="match status" value="1"/>
</dbReference>
<evidence type="ECO:0000256" key="9">
    <source>
        <dbReference type="ARBA" id="ARBA00023136"/>
    </source>
</evidence>
<keyword evidence="10 11" id="KW-0998">Cell outer membrane</keyword>
<protein>
    <submittedName>
        <fullName evidence="16">TonB-dependent receptor</fullName>
    </submittedName>
</protein>
<feature type="chain" id="PRO_5045440540" evidence="13">
    <location>
        <begin position="27"/>
        <end position="790"/>
    </location>
</feature>
<evidence type="ECO:0000256" key="13">
    <source>
        <dbReference type="SAM" id="SignalP"/>
    </source>
</evidence>
<evidence type="ECO:0000256" key="4">
    <source>
        <dbReference type="ARBA" id="ARBA00022496"/>
    </source>
</evidence>
<evidence type="ECO:0000259" key="14">
    <source>
        <dbReference type="Pfam" id="PF00593"/>
    </source>
</evidence>
<dbReference type="Proteomes" id="UP001187221">
    <property type="component" value="Unassembled WGS sequence"/>
</dbReference>
<gene>
    <name evidence="16" type="ORF">NUTIK01_16030</name>
</gene>
<reference evidence="16 17" key="1">
    <citation type="submission" date="2023-06" db="EMBL/GenBank/DDBJ databases">
        <title>Draft genome sequence of Novosphingobium sp. strain IK01.</title>
        <authorList>
            <person name="Hatamoto M."/>
            <person name="Ikarashi T."/>
            <person name="Yamaguchi T."/>
        </authorList>
    </citation>
    <scope>NUCLEOTIDE SEQUENCE [LARGE SCALE GENOMIC DNA]</scope>
    <source>
        <strain evidence="16 17">IK01</strain>
    </source>
</reference>
<dbReference type="InterPro" id="IPR012910">
    <property type="entry name" value="Plug_dom"/>
</dbReference>
<dbReference type="EMBL" id="BTFW01000001">
    <property type="protein sequence ID" value="GMM60826.1"/>
    <property type="molecule type" value="Genomic_DNA"/>
</dbReference>
<dbReference type="Pfam" id="PF07715">
    <property type="entry name" value="Plug"/>
    <property type="match status" value="1"/>
</dbReference>
<dbReference type="RefSeq" id="WP_317974590.1">
    <property type="nucleotide sequence ID" value="NZ_BTFW01000001.1"/>
</dbReference>
<evidence type="ECO:0000256" key="10">
    <source>
        <dbReference type="ARBA" id="ARBA00023237"/>
    </source>
</evidence>
<evidence type="ECO:0000256" key="7">
    <source>
        <dbReference type="ARBA" id="ARBA00023065"/>
    </source>
</evidence>
<comment type="caution">
    <text evidence="16">The sequence shown here is derived from an EMBL/GenBank/DDBJ whole genome shotgun (WGS) entry which is preliminary data.</text>
</comment>
<evidence type="ECO:0000256" key="11">
    <source>
        <dbReference type="PROSITE-ProRule" id="PRU01360"/>
    </source>
</evidence>
<organism evidence="16 17">
    <name type="scientific">Novosphingobium pituita</name>
    <dbReference type="NCBI Taxonomy" id="3056842"/>
    <lineage>
        <taxon>Bacteria</taxon>
        <taxon>Pseudomonadati</taxon>
        <taxon>Pseudomonadota</taxon>
        <taxon>Alphaproteobacteria</taxon>
        <taxon>Sphingomonadales</taxon>
        <taxon>Sphingomonadaceae</taxon>
        <taxon>Novosphingobium</taxon>
    </lineage>
</organism>
<evidence type="ECO:0000313" key="17">
    <source>
        <dbReference type="Proteomes" id="UP001187221"/>
    </source>
</evidence>
<evidence type="ECO:0000256" key="8">
    <source>
        <dbReference type="ARBA" id="ARBA00023077"/>
    </source>
</evidence>
<name>A0ABQ6P7Q2_9SPHN</name>
<dbReference type="InterPro" id="IPR036942">
    <property type="entry name" value="Beta-barrel_TonB_sf"/>
</dbReference>
<evidence type="ECO:0000256" key="5">
    <source>
        <dbReference type="ARBA" id="ARBA00022692"/>
    </source>
</evidence>
<comment type="similarity">
    <text evidence="11 12">Belongs to the TonB-dependent receptor family.</text>
</comment>
<accession>A0ABQ6P7Q2</accession>
<dbReference type="InterPro" id="IPR000531">
    <property type="entry name" value="Beta-barrel_TonB"/>
</dbReference>
<feature type="domain" description="TonB-dependent receptor-like beta-barrel" evidence="14">
    <location>
        <begin position="317"/>
        <end position="755"/>
    </location>
</feature>
<sequence>MTRQHARAAFFLSVSLGALAPAGAWAQSAAPAPAQAPEEAPQAVPEGVGDIVVTALRRSTRVQDTPVAITALSEKSLQNLGATGIADLVRQVPGLNLIAGESGRTRISIRGIQTAGESTVGLYYGETPLTGPSGTTSDPSGVTPNLNLFDVERVEVLRGPQGTLYGSGSMGGTLRVIFKRPDFDKYEGSTEFGGEAIQNGQMGYSLKGAVNVPILKDVLAARLVLYRQQNGGYVNDPVIGKTDLNRSVLQGLRFQLGFRPTSNLSMNFMTIVQTQNFDGTSQWAPSIGKFVSEQKIASPAYDKLQLYALETKWETPIGTLALNNSFYRWDVRQTNDNSDNYASIIASNRYCGLFQNTYGGSLLQSTSAGASTSSSTCATGAGGLTPAQLRANYQSWGAAQQPIGNYQPRFVRNYVNELRLSSSGKSRFNYTLGAFREDRDDRVNTLVFAGVPATGEMQQPVVDLGSRYVTDVVKQTAVYGEVNYRLLERLTLTAGLRYYNYNKTVGGENLGYNYFNGQVPGTYGEVTANASGLIQKYNVDFKVTRDIMFYATASQGFRPGGANLTPGIPASAQTYAADSLWNYEVGFKTQWFNRKLTFNIDAYRIDWSNLQTSVRATYGNFSYIGNVGSARIEGVEIETSANPFKGFTLNGAFHYVNPRLTADQVSAEVTASGLKGDILPLIPRTTASAGAEYTFPAFADFDAMLRADYTYTGKMTSQIRPTNSLYREFGDYSMVNIRAGFQNERMGFFVYIRNLFNTVGVNSITSAAGTPDYWATTAPRTFGATLYSHF</sequence>
<evidence type="ECO:0000256" key="3">
    <source>
        <dbReference type="ARBA" id="ARBA00022452"/>
    </source>
</evidence>
<dbReference type="PANTHER" id="PTHR32552:SF81">
    <property type="entry name" value="TONB-DEPENDENT OUTER MEMBRANE RECEPTOR"/>
    <property type="match status" value="1"/>
</dbReference>
<dbReference type="SUPFAM" id="SSF56935">
    <property type="entry name" value="Porins"/>
    <property type="match status" value="1"/>
</dbReference>
<evidence type="ECO:0000259" key="15">
    <source>
        <dbReference type="Pfam" id="PF07715"/>
    </source>
</evidence>
<dbReference type="InterPro" id="IPR039426">
    <property type="entry name" value="TonB-dep_rcpt-like"/>
</dbReference>
<keyword evidence="6" id="KW-0408">Iron</keyword>
<keyword evidence="17" id="KW-1185">Reference proteome</keyword>
<evidence type="ECO:0000256" key="2">
    <source>
        <dbReference type="ARBA" id="ARBA00022448"/>
    </source>
</evidence>
<keyword evidence="16" id="KW-0675">Receptor</keyword>